<keyword evidence="4" id="KW-1185">Reference proteome</keyword>
<comment type="caution">
    <text evidence="3">The sequence shown here is derived from an EMBL/GenBank/DDBJ whole genome shotgun (WGS) entry which is preliminary data.</text>
</comment>
<reference evidence="3" key="1">
    <citation type="submission" date="2020-12" db="EMBL/GenBank/DDBJ databases">
        <title>Antrihabitans popcorni sp. nov. and Antrihabitans auranticaus sp. nov., isolated from a larva cave.</title>
        <authorList>
            <person name="Lee S.D."/>
            <person name="Kim I.S."/>
        </authorList>
    </citation>
    <scope>NUCLEOTIDE SEQUENCE</scope>
    <source>
        <strain evidence="3">YC3-6</strain>
    </source>
</reference>
<dbReference type="EMBL" id="JAEMNV010000017">
    <property type="protein sequence ID" value="MBJ8342911.1"/>
    <property type="molecule type" value="Genomic_DNA"/>
</dbReference>
<keyword evidence="2" id="KW-0732">Signal</keyword>
<feature type="chain" id="PRO_5039081786" description="Insoluble domain protein" evidence="2">
    <location>
        <begin position="26"/>
        <end position="381"/>
    </location>
</feature>
<evidence type="ECO:0000313" key="4">
    <source>
        <dbReference type="Proteomes" id="UP000655868"/>
    </source>
</evidence>
<accession>A0A934NWL4</accession>
<name>A0A934NWL4_9NOCA</name>
<proteinExistence type="predicted"/>
<evidence type="ECO:0000256" key="1">
    <source>
        <dbReference type="SAM" id="MobiDB-lite"/>
    </source>
</evidence>
<feature type="region of interest" description="Disordered" evidence="1">
    <location>
        <begin position="24"/>
        <end position="66"/>
    </location>
</feature>
<gene>
    <name evidence="3" type="ORF">JGU71_28875</name>
</gene>
<organism evidence="3 4">
    <name type="scientific">Antrihabitans stalagmiti</name>
    <dbReference type="NCBI Taxonomy" id="2799499"/>
    <lineage>
        <taxon>Bacteria</taxon>
        <taxon>Bacillati</taxon>
        <taxon>Actinomycetota</taxon>
        <taxon>Actinomycetes</taxon>
        <taxon>Mycobacteriales</taxon>
        <taxon>Nocardiaceae</taxon>
        <taxon>Antrihabitans</taxon>
    </lineage>
</organism>
<protein>
    <recommendedName>
        <fullName evidence="5">Insoluble domain protein</fullName>
    </recommendedName>
</protein>
<evidence type="ECO:0000256" key="2">
    <source>
        <dbReference type="SAM" id="SignalP"/>
    </source>
</evidence>
<dbReference type="AlphaFoldDB" id="A0A934NWL4"/>
<evidence type="ECO:0008006" key="5">
    <source>
        <dbReference type="Google" id="ProtNLM"/>
    </source>
</evidence>
<sequence length="381" mass="37474">MRSLARRAAVAVSLPLALAVGAAGAGVADPGQPGLAQEQDGDSGQPGLTVTPEPPAPPVVEPEADEPVVERSYLLPNYPQLPARPEPEPEVYTDPTPPVQLQELHAPEPVAPVAPVAPRNDKIQAGSLTFDRGIVPEEWTTRFNIESATAEAALQTFYNSIGVPEDRSQRIAGTQIAGGLTGAVAAALAAGIPAAIVGAAVGAAIGAVAGGLVGTTFLGVGAVPASLAGAGIGAIVGAAALGIPVGVVAGVIGGFLGASVASAYAAGSNVGPAEPNSAPDVNTPQAPSPMPAPVVELPQPLVDSAETFIATNAPAVVETVNSVVTQVESAPGGAALITSAEEAFAAIPPLPALPPPPAQLAPLVAQVGDVIAIAHDAVMQR</sequence>
<dbReference type="Proteomes" id="UP000655868">
    <property type="component" value="Unassembled WGS sequence"/>
</dbReference>
<evidence type="ECO:0000313" key="3">
    <source>
        <dbReference type="EMBL" id="MBJ8342911.1"/>
    </source>
</evidence>
<feature type="signal peptide" evidence="2">
    <location>
        <begin position="1"/>
        <end position="25"/>
    </location>
</feature>